<accession>A0AAW2JXI1</accession>
<dbReference type="PANTHER" id="PTHR12537:SF187">
    <property type="entry name" value="OS04G0276200 PROTEIN"/>
    <property type="match status" value="1"/>
</dbReference>
<dbReference type="PROSITE" id="PS50303">
    <property type="entry name" value="PUM_HD"/>
    <property type="match status" value="1"/>
</dbReference>
<dbReference type="GO" id="GO:0005737">
    <property type="term" value="C:cytoplasm"/>
    <property type="evidence" value="ECO:0007669"/>
    <property type="project" value="TreeGrafter"/>
</dbReference>
<comment type="caution">
    <text evidence="7">The sequence shown here is derived from an EMBL/GenBank/DDBJ whole genome shotgun (WGS) entry which is preliminary data.</text>
</comment>
<feature type="domain" description="PUM-HD" evidence="6">
    <location>
        <begin position="427"/>
        <end position="730"/>
    </location>
</feature>
<dbReference type="InterPro" id="IPR033133">
    <property type="entry name" value="PUM-HD"/>
</dbReference>
<dbReference type="Gene3D" id="1.25.10.10">
    <property type="entry name" value="Leucine-rich Repeat Variant"/>
    <property type="match status" value="2"/>
</dbReference>
<feature type="repeat" description="Pumilio" evidence="4">
    <location>
        <begin position="653"/>
        <end position="688"/>
    </location>
</feature>
<dbReference type="Pfam" id="PF00806">
    <property type="entry name" value="PUF"/>
    <property type="match status" value="4"/>
</dbReference>
<evidence type="ECO:0000313" key="7">
    <source>
        <dbReference type="EMBL" id="KAL0299194.1"/>
    </source>
</evidence>
<keyword evidence="3" id="KW-0694">RNA-binding</keyword>
<reference evidence="7" key="1">
    <citation type="submission" date="2020-06" db="EMBL/GenBank/DDBJ databases">
        <authorList>
            <person name="Li T."/>
            <person name="Hu X."/>
            <person name="Zhang T."/>
            <person name="Song X."/>
            <person name="Zhang H."/>
            <person name="Dai N."/>
            <person name="Sheng W."/>
            <person name="Hou X."/>
            <person name="Wei L."/>
        </authorList>
    </citation>
    <scope>NUCLEOTIDE SEQUENCE</scope>
    <source>
        <strain evidence="7">G02</strain>
        <tissue evidence="7">Leaf</tissue>
    </source>
</reference>
<dbReference type="Pfam" id="PF07990">
    <property type="entry name" value="NABP"/>
    <property type="match status" value="1"/>
</dbReference>
<evidence type="ECO:0000256" key="1">
    <source>
        <dbReference type="ARBA" id="ARBA00022737"/>
    </source>
</evidence>
<dbReference type="PROSITE" id="PS50302">
    <property type="entry name" value="PUM"/>
    <property type="match status" value="3"/>
</dbReference>
<protein>
    <submittedName>
        <fullName evidence="7">Pumilio2</fullName>
    </submittedName>
</protein>
<evidence type="ECO:0000256" key="4">
    <source>
        <dbReference type="PROSITE-ProRule" id="PRU00317"/>
    </source>
</evidence>
<dbReference type="InterPro" id="IPR016024">
    <property type="entry name" value="ARM-type_fold"/>
</dbReference>
<dbReference type="SMART" id="SM00025">
    <property type="entry name" value="Pumilio"/>
    <property type="match status" value="4"/>
</dbReference>
<feature type="repeat" description="Pumilio" evidence="4">
    <location>
        <begin position="689"/>
        <end position="730"/>
    </location>
</feature>
<dbReference type="InterPro" id="IPR012940">
    <property type="entry name" value="NABP"/>
</dbReference>
<dbReference type="PANTHER" id="PTHR12537">
    <property type="entry name" value="RNA BINDING PROTEIN PUMILIO-RELATED"/>
    <property type="match status" value="1"/>
</dbReference>
<dbReference type="GO" id="GO:0003729">
    <property type="term" value="F:mRNA binding"/>
    <property type="evidence" value="ECO:0007669"/>
    <property type="project" value="TreeGrafter"/>
</dbReference>
<dbReference type="InterPro" id="IPR001313">
    <property type="entry name" value="Pumilio_RNA-bd_rpt"/>
</dbReference>
<evidence type="ECO:0000259" key="6">
    <source>
        <dbReference type="PROSITE" id="PS50303"/>
    </source>
</evidence>
<dbReference type="InterPro" id="IPR011989">
    <property type="entry name" value="ARM-like"/>
</dbReference>
<feature type="repeat" description="Pumilio" evidence="4">
    <location>
        <begin position="558"/>
        <end position="593"/>
    </location>
</feature>
<keyword evidence="1" id="KW-0677">Repeat</keyword>
<proteinExistence type="predicted"/>
<reference evidence="7" key="2">
    <citation type="journal article" date="2024" name="Plant">
        <title>Genomic evolution and insights into agronomic trait innovations of Sesamum species.</title>
        <authorList>
            <person name="Miao H."/>
            <person name="Wang L."/>
            <person name="Qu L."/>
            <person name="Liu H."/>
            <person name="Sun Y."/>
            <person name="Le M."/>
            <person name="Wang Q."/>
            <person name="Wei S."/>
            <person name="Zheng Y."/>
            <person name="Lin W."/>
            <person name="Duan Y."/>
            <person name="Cao H."/>
            <person name="Xiong S."/>
            <person name="Wang X."/>
            <person name="Wei L."/>
            <person name="Li C."/>
            <person name="Ma Q."/>
            <person name="Ju M."/>
            <person name="Zhao R."/>
            <person name="Li G."/>
            <person name="Mu C."/>
            <person name="Tian Q."/>
            <person name="Mei H."/>
            <person name="Zhang T."/>
            <person name="Gao T."/>
            <person name="Zhang H."/>
        </authorList>
    </citation>
    <scope>NUCLEOTIDE SEQUENCE</scope>
    <source>
        <strain evidence="7">G02</strain>
    </source>
</reference>
<dbReference type="GO" id="GO:0006417">
    <property type="term" value="P:regulation of translation"/>
    <property type="evidence" value="ECO:0007669"/>
    <property type="project" value="UniProtKB-KW"/>
</dbReference>
<organism evidence="7">
    <name type="scientific">Sesamum radiatum</name>
    <name type="common">Black benniseed</name>
    <dbReference type="NCBI Taxonomy" id="300843"/>
    <lineage>
        <taxon>Eukaryota</taxon>
        <taxon>Viridiplantae</taxon>
        <taxon>Streptophyta</taxon>
        <taxon>Embryophyta</taxon>
        <taxon>Tracheophyta</taxon>
        <taxon>Spermatophyta</taxon>
        <taxon>Magnoliopsida</taxon>
        <taxon>eudicotyledons</taxon>
        <taxon>Gunneridae</taxon>
        <taxon>Pentapetalae</taxon>
        <taxon>asterids</taxon>
        <taxon>lamiids</taxon>
        <taxon>Lamiales</taxon>
        <taxon>Pedaliaceae</taxon>
        <taxon>Sesamum</taxon>
    </lineage>
</organism>
<evidence type="ECO:0000256" key="5">
    <source>
        <dbReference type="SAM" id="MobiDB-lite"/>
    </source>
</evidence>
<evidence type="ECO:0000256" key="3">
    <source>
        <dbReference type="ARBA" id="ARBA00022884"/>
    </source>
</evidence>
<feature type="region of interest" description="Disordered" evidence="5">
    <location>
        <begin position="100"/>
        <end position="140"/>
    </location>
</feature>
<name>A0AAW2JXI1_SESRA</name>
<dbReference type="AlphaFoldDB" id="A0AAW2JXI1"/>
<gene>
    <name evidence="7" type="ORF">Sradi_6579200</name>
</gene>
<dbReference type="EMBL" id="JACGWJ010000031">
    <property type="protein sequence ID" value="KAL0299194.1"/>
    <property type="molecule type" value="Genomic_DNA"/>
</dbReference>
<sequence length="730" mass="80175">MISEMGVRSVLGGGRSSDYSEELGWLLKERAAAQEASDRDRELSVLRSGSAPPIVQGSLGAGFLGGDVSEGEQRSDADSSYYYQNVNLQPRARTPLLSKEDWQSARHLQGPSGSRGSSAIGDRRKMSGTGGGGESLFSMQPDFGVSEKEPMMQAKDWSGDGLIGLPGLGLGSQQKSITDMVQIICNIIINRRKFFFVKCLFTPKHSSSVKLMLHCQEVLLLTLKLSLDLLLLRFQLSHSLCQAISSLVDERKHPKPLMQDEVDAHHNLSQLQRNKNPIRHPYLNENLKGPPGPTINSGGSSPSQYLNISPTSSLSNYGLGTANGISGVDPRALSGGLGLGSNLLAAAEMENLARLGNHSSRDALLMDPSYIQYLRANEYSTAAGDDLRTSRESLANSHIELLALQKAYFEALHQKSQYSLAFGISSTLSNGFHGNSAFGVGFPYPVNPMGTPIYPNSPIGSGGGPIKHVEQIMHFPASLRSVAGNFMGQWPSEPGCNLEESFAASLLDEFKGNKTRCFELAEIAGHVVEFRLNGVRGKRFQKAIEVIELDQQTKMVTELDGHVMRCVRDQNGNHVIQKCIECVPEAAIQFIVATFYDQVVTLSTHPYGCRVIQVKNLSSSVYYREFWSIAIVPKPRHVLEHGKPHDRSAIISQLIGKIVEMSQQKFASNVIEKCLSFGTTEERQTLVREMLGTTDENEPLQVMMKDQFANYVVQKVLETCDDQQLELLLK</sequence>
<evidence type="ECO:0000256" key="2">
    <source>
        <dbReference type="ARBA" id="ARBA00022845"/>
    </source>
</evidence>
<keyword evidence="2" id="KW-0810">Translation regulation</keyword>
<dbReference type="SUPFAM" id="SSF48371">
    <property type="entry name" value="ARM repeat"/>
    <property type="match status" value="1"/>
</dbReference>